<organism evidence="1">
    <name type="scientific">Rhizophora mucronata</name>
    <name type="common">Asiatic mangrove</name>
    <dbReference type="NCBI Taxonomy" id="61149"/>
    <lineage>
        <taxon>Eukaryota</taxon>
        <taxon>Viridiplantae</taxon>
        <taxon>Streptophyta</taxon>
        <taxon>Embryophyta</taxon>
        <taxon>Tracheophyta</taxon>
        <taxon>Spermatophyta</taxon>
        <taxon>Magnoliopsida</taxon>
        <taxon>eudicotyledons</taxon>
        <taxon>Gunneridae</taxon>
        <taxon>Pentapetalae</taxon>
        <taxon>rosids</taxon>
        <taxon>fabids</taxon>
        <taxon>Malpighiales</taxon>
        <taxon>Rhizophoraceae</taxon>
        <taxon>Rhizophora</taxon>
    </lineage>
</organism>
<reference evidence="1" key="1">
    <citation type="submission" date="2018-02" db="EMBL/GenBank/DDBJ databases">
        <title>Rhizophora mucronata_Transcriptome.</title>
        <authorList>
            <person name="Meera S.P."/>
            <person name="Sreeshan A."/>
            <person name="Augustine A."/>
        </authorList>
    </citation>
    <scope>NUCLEOTIDE SEQUENCE</scope>
    <source>
        <tissue evidence="1">Leaf</tissue>
    </source>
</reference>
<dbReference type="EMBL" id="GGEC01057578">
    <property type="protein sequence ID" value="MBX38062.1"/>
    <property type="molecule type" value="Transcribed_RNA"/>
</dbReference>
<protein>
    <submittedName>
        <fullName evidence="1">Uncharacterized protein</fullName>
    </submittedName>
</protein>
<sequence>MTTQNAIQSFTIMIWYLCPSLFCHCLFHNSGEVH</sequence>
<evidence type="ECO:0000313" key="1">
    <source>
        <dbReference type="EMBL" id="MBX38062.1"/>
    </source>
</evidence>
<accession>A0A2P2N6H8</accession>
<proteinExistence type="predicted"/>
<dbReference type="AlphaFoldDB" id="A0A2P2N6H8"/>
<name>A0A2P2N6H8_RHIMU</name>